<evidence type="ECO:0008006" key="10">
    <source>
        <dbReference type="Google" id="ProtNLM"/>
    </source>
</evidence>
<comment type="subunit">
    <text evidence="3">Homodimer.</text>
</comment>
<dbReference type="EMBL" id="MU001857">
    <property type="protein sequence ID" value="KAF2795502.1"/>
    <property type="molecule type" value="Genomic_DNA"/>
</dbReference>
<evidence type="ECO:0000256" key="4">
    <source>
        <dbReference type="ARBA" id="ARBA00022723"/>
    </source>
</evidence>
<evidence type="ECO:0000256" key="5">
    <source>
        <dbReference type="ARBA" id="ARBA00022964"/>
    </source>
</evidence>
<dbReference type="AlphaFoldDB" id="A0A6A6XGD8"/>
<reference evidence="8" key="1">
    <citation type="journal article" date="2020" name="Stud. Mycol.">
        <title>101 Dothideomycetes genomes: a test case for predicting lifestyles and emergence of pathogens.</title>
        <authorList>
            <person name="Haridas S."/>
            <person name="Albert R."/>
            <person name="Binder M."/>
            <person name="Bloem J."/>
            <person name="Labutti K."/>
            <person name="Salamov A."/>
            <person name="Andreopoulos B."/>
            <person name="Baker S."/>
            <person name="Barry K."/>
            <person name="Bills G."/>
            <person name="Bluhm B."/>
            <person name="Cannon C."/>
            <person name="Castanera R."/>
            <person name="Culley D."/>
            <person name="Daum C."/>
            <person name="Ezra D."/>
            <person name="Gonzalez J."/>
            <person name="Henrissat B."/>
            <person name="Kuo A."/>
            <person name="Liang C."/>
            <person name="Lipzen A."/>
            <person name="Lutzoni F."/>
            <person name="Magnuson J."/>
            <person name="Mondo S."/>
            <person name="Nolan M."/>
            <person name="Ohm R."/>
            <person name="Pangilinan J."/>
            <person name="Park H.-J."/>
            <person name="Ramirez L."/>
            <person name="Alfaro M."/>
            <person name="Sun H."/>
            <person name="Tritt A."/>
            <person name="Yoshinaga Y."/>
            <person name="Zwiers L.-H."/>
            <person name="Turgeon B."/>
            <person name="Goodwin S."/>
            <person name="Spatafora J."/>
            <person name="Crous P."/>
            <person name="Grigoriev I."/>
        </authorList>
    </citation>
    <scope>NUCLEOTIDE SEQUENCE</scope>
    <source>
        <strain evidence="8">CBS 109.77</strain>
    </source>
</reference>
<keyword evidence="4" id="KW-0479">Metal-binding</keyword>
<dbReference type="PANTHER" id="PTHR20883">
    <property type="entry name" value="PHYTANOYL-COA DIOXYGENASE DOMAIN CONTAINING 1"/>
    <property type="match status" value="1"/>
</dbReference>
<proteinExistence type="inferred from homology"/>
<gene>
    <name evidence="8" type="ORF">K505DRAFT_348580</name>
</gene>
<evidence type="ECO:0000313" key="8">
    <source>
        <dbReference type="EMBL" id="KAF2795502.1"/>
    </source>
</evidence>
<name>A0A6A6XGD8_9PLEO</name>
<dbReference type="InterPro" id="IPR008775">
    <property type="entry name" value="Phytyl_CoA_dOase-like"/>
</dbReference>
<sequence>MSSVVRTWHQHHVFARNSLNFAVPGASYNPIFISYLQNTALPSPRPISPSYQPKTSIASLPSTAPIANILDVLERDGGIIITNLVRPEDLAAVDTEIEAYKAKTHTTENSALNIIPKETLVVSGLVGKSPTIARICESPVLDNLRTSILQDKFRVWREDMAEENVIDPLLSISITLHIGYGAPRQTLHRDDNVHGIRHGGRFELSKVSQFGCLIAGTKTTRENGATMFVPGSHRWDDERRPSTDQVCFAEMAPGSALIFLASCYHGGGHNSVPNSVRKMHGLFFVRGTMRTEENQFLAVPRSKTLDMSDKMLSLLGYKKPTTVLGIVENEDPARDLAGVLARANQ</sequence>
<keyword evidence="7" id="KW-0408">Iron</keyword>
<comment type="cofactor">
    <cofactor evidence="1">
        <name>Fe cation</name>
        <dbReference type="ChEBI" id="CHEBI:24875"/>
    </cofactor>
</comment>
<dbReference type="GO" id="GO:0051213">
    <property type="term" value="F:dioxygenase activity"/>
    <property type="evidence" value="ECO:0007669"/>
    <property type="project" value="UniProtKB-KW"/>
</dbReference>
<dbReference type="Pfam" id="PF05721">
    <property type="entry name" value="PhyH"/>
    <property type="match status" value="1"/>
</dbReference>
<comment type="similarity">
    <text evidence="2">Belongs to the PhyH family.</text>
</comment>
<organism evidence="8 9">
    <name type="scientific">Melanomma pulvis-pyrius CBS 109.77</name>
    <dbReference type="NCBI Taxonomy" id="1314802"/>
    <lineage>
        <taxon>Eukaryota</taxon>
        <taxon>Fungi</taxon>
        <taxon>Dikarya</taxon>
        <taxon>Ascomycota</taxon>
        <taxon>Pezizomycotina</taxon>
        <taxon>Dothideomycetes</taxon>
        <taxon>Pleosporomycetidae</taxon>
        <taxon>Pleosporales</taxon>
        <taxon>Melanommataceae</taxon>
        <taxon>Melanomma</taxon>
    </lineage>
</organism>
<dbReference type="SUPFAM" id="SSF51197">
    <property type="entry name" value="Clavaminate synthase-like"/>
    <property type="match status" value="1"/>
</dbReference>
<protein>
    <recommendedName>
        <fullName evidence="10">Phytanoyl-CoA dioxygenase</fullName>
    </recommendedName>
</protein>
<dbReference type="GO" id="GO:0046872">
    <property type="term" value="F:metal ion binding"/>
    <property type="evidence" value="ECO:0007669"/>
    <property type="project" value="UniProtKB-KW"/>
</dbReference>
<keyword evidence="9" id="KW-1185">Reference proteome</keyword>
<evidence type="ECO:0000256" key="3">
    <source>
        <dbReference type="ARBA" id="ARBA00011738"/>
    </source>
</evidence>
<evidence type="ECO:0000256" key="1">
    <source>
        <dbReference type="ARBA" id="ARBA00001962"/>
    </source>
</evidence>
<evidence type="ECO:0000256" key="2">
    <source>
        <dbReference type="ARBA" id="ARBA00005830"/>
    </source>
</evidence>
<dbReference type="Gene3D" id="2.60.120.620">
    <property type="entry name" value="q2cbj1_9rhob like domain"/>
    <property type="match status" value="1"/>
</dbReference>
<accession>A0A6A6XGD8</accession>
<keyword evidence="5" id="KW-0223">Dioxygenase</keyword>
<evidence type="ECO:0000256" key="6">
    <source>
        <dbReference type="ARBA" id="ARBA00023002"/>
    </source>
</evidence>
<dbReference type="PANTHER" id="PTHR20883:SF45">
    <property type="entry name" value="PHYTANOYL-COA DIOXYGENASE FAMILY PROTEIN"/>
    <property type="match status" value="1"/>
</dbReference>
<dbReference type="OrthoDB" id="445007at2759"/>
<keyword evidence="6" id="KW-0560">Oxidoreductase</keyword>
<evidence type="ECO:0000256" key="7">
    <source>
        <dbReference type="ARBA" id="ARBA00023004"/>
    </source>
</evidence>
<evidence type="ECO:0000313" key="9">
    <source>
        <dbReference type="Proteomes" id="UP000799757"/>
    </source>
</evidence>
<dbReference type="Proteomes" id="UP000799757">
    <property type="component" value="Unassembled WGS sequence"/>
</dbReference>